<dbReference type="EMBL" id="FOHN01000031">
    <property type="protein sequence ID" value="SET56471.1"/>
    <property type="molecule type" value="Genomic_DNA"/>
</dbReference>
<dbReference type="Proteomes" id="UP000199800">
    <property type="component" value="Unassembled WGS sequence"/>
</dbReference>
<dbReference type="InterPro" id="IPR036551">
    <property type="entry name" value="Flavin_trans-like"/>
</dbReference>
<dbReference type="SUPFAM" id="SSF52507">
    <property type="entry name" value="Homo-oligomeric flavin-containing Cys decarboxylases, HFCD"/>
    <property type="match status" value="1"/>
</dbReference>
<dbReference type="NCBIfam" id="NF006161">
    <property type="entry name" value="PRK08305.1"/>
    <property type="match status" value="1"/>
</dbReference>
<dbReference type="InterPro" id="IPR014214">
    <property type="entry name" value="Dipicolinic_acid_synth_B"/>
</dbReference>
<feature type="domain" description="Flavoprotein" evidence="1">
    <location>
        <begin position="8"/>
        <end position="168"/>
    </location>
</feature>
<dbReference type="InterPro" id="IPR003382">
    <property type="entry name" value="Flavoprotein"/>
</dbReference>
<proteinExistence type="predicted"/>
<evidence type="ECO:0000313" key="2">
    <source>
        <dbReference type="EMBL" id="SET56471.1"/>
    </source>
</evidence>
<keyword evidence="3" id="KW-1185">Reference proteome</keyword>
<dbReference type="Gene3D" id="3.40.50.1950">
    <property type="entry name" value="Flavin prenyltransferase-like"/>
    <property type="match status" value="1"/>
</dbReference>
<dbReference type="GO" id="GO:0003824">
    <property type="term" value="F:catalytic activity"/>
    <property type="evidence" value="ECO:0007669"/>
    <property type="project" value="InterPro"/>
</dbReference>
<dbReference type="AlphaFoldDB" id="A0A1I0FE70"/>
<evidence type="ECO:0000259" key="1">
    <source>
        <dbReference type="Pfam" id="PF02441"/>
    </source>
</evidence>
<gene>
    <name evidence="2" type="ORF">SAMN04487772_1312</name>
</gene>
<accession>A0A1I0FE70</accession>
<dbReference type="Pfam" id="PF02441">
    <property type="entry name" value="Flavoprotein"/>
    <property type="match status" value="1"/>
</dbReference>
<dbReference type="STRING" id="29364.SAMN04487772_1312"/>
<name>A0A1I0FE70_9FIRM</name>
<sequence>MKLEDCTVGVAMTGSFCTYKQMIEQIESLVAHNINVIPIFSDSAQTLDSRFGHPQDFMETLEKITLNKPVLTIPAAEPLGPKNKLDLMIIAPCTGNTLAKLCHGITDTPVLMAAKGHLRNGKPLIIFLSSNDSLGINFTNIGSLMNMKHIYFVPFGQDNYKQKPNSMVSHFDLIEDTLRAALAGEQLQPIVLAPR</sequence>
<dbReference type="NCBIfam" id="TIGR02852">
    <property type="entry name" value="spore_dpaB"/>
    <property type="match status" value="1"/>
</dbReference>
<protein>
    <submittedName>
        <fullName evidence="2">Dipicolinate synthase subunit B</fullName>
    </submittedName>
</protein>
<dbReference type="OrthoDB" id="9792688at2"/>
<evidence type="ECO:0000313" key="3">
    <source>
        <dbReference type="Proteomes" id="UP000199800"/>
    </source>
</evidence>
<dbReference type="RefSeq" id="WP_092478804.1">
    <property type="nucleotide sequence ID" value="NZ_FOHN01000031.1"/>
</dbReference>
<reference evidence="2 3" key="1">
    <citation type="submission" date="2016-10" db="EMBL/GenBank/DDBJ databases">
        <authorList>
            <person name="de Groot N.N."/>
        </authorList>
    </citation>
    <scope>NUCLEOTIDE SEQUENCE [LARGE SCALE GENOMIC DNA]</scope>
    <source>
        <strain evidence="2 3">DSM 1801</strain>
    </source>
</reference>
<organism evidence="2 3">
    <name type="scientific">[Clostridium] polysaccharolyticum</name>
    <dbReference type="NCBI Taxonomy" id="29364"/>
    <lineage>
        <taxon>Bacteria</taxon>
        <taxon>Bacillati</taxon>
        <taxon>Bacillota</taxon>
        <taxon>Clostridia</taxon>
        <taxon>Lachnospirales</taxon>
        <taxon>Lachnospiraceae</taxon>
    </lineage>
</organism>